<proteinExistence type="predicted"/>
<protein>
    <recommendedName>
        <fullName evidence="3">DSBA-like thioredoxin domain-containing protein</fullName>
    </recommendedName>
</protein>
<evidence type="ECO:0000313" key="1">
    <source>
        <dbReference type="EMBL" id="CAK0798654.1"/>
    </source>
</evidence>
<keyword evidence="2" id="KW-1185">Reference proteome</keyword>
<name>A0ABN9Q2S8_9DINO</name>
<comment type="caution">
    <text evidence="1">The sequence shown here is derived from an EMBL/GenBank/DDBJ whole genome shotgun (WGS) entry which is preliminary data.</text>
</comment>
<sequence>MATANHAVSIRIRVIIDFMCPWSFIGMRSLQRAKERVLLRQQEAATSGSSDHGRIPTELRFLPIEFVPFEFDPPGTYPPEGIDWKEYCLGYGSPKAEFLLEQKLPRAFALGRDVGIRFKMERRIVDTVDVNTALHLLVSNATQYGNADAAETFVVDSLSAHFEALENPNERRGLERRMVNSVVSKDAAAEENKAKIILADLGTALNHPEKLTQNQKRTDRARRVLRSGVPQFEVYCDARGFEDLDLCRHPRFTDMSPVSPEYFEQMFDTCLTMAHEQSKGTTHSVGNEDL</sequence>
<accession>A0ABN9Q2S8</accession>
<evidence type="ECO:0000313" key="2">
    <source>
        <dbReference type="Proteomes" id="UP001189429"/>
    </source>
</evidence>
<dbReference type="Proteomes" id="UP001189429">
    <property type="component" value="Unassembled WGS sequence"/>
</dbReference>
<dbReference type="EMBL" id="CAUYUJ010001992">
    <property type="protein sequence ID" value="CAK0798654.1"/>
    <property type="molecule type" value="Genomic_DNA"/>
</dbReference>
<gene>
    <name evidence="1" type="ORF">PCOR1329_LOCUS7346</name>
</gene>
<reference evidence="1" key="1">
    <citation type="submission" date="2023-10" db="EMBL/GenBank/DDBJ databases">
        <authorList>
            <person name="Chen Y."/>
            <person name="Shah S."/>
            <person name="Dougan E. K."/>
            <person name="Thang M."/>
            <person name="Chan C."/>
        </authorList>
    </citation>
    <scope>NUCLEOTIDE SEQUENCE [LARGE SCALE GENOMIC DNA]</scope>
</reference>
<dbReference type="Gene3D" id="3.40.30.10">
    <property type="entry name" value="Glutaredoxin"/>
    <property type="match status" value="1"/>
</dbReference>
<organism evidence="1 2">
    <name type="scientific">Prorocentrum cordatum</name>
    <dbReference type="NCBI Taxonomy" id="2364126"/>
    <lineage>
        <taxon>Eukaryota</taxon>
        <taxon>Sar</taxon>
        <taxon>Alveolata</taxon>
        <taxon>Dinophyceae</taxon>
        <taxon>Prorocentrales</taxon>
        <taxon>Prorocentraceae</taxon>
        <taxon>Prorocentrum</taxon>
    </lineage>
</organism>
<evidence type="ECO:0008006" key="3">
    <source>
        <dbReference type="Google" id="ProtNLM"/>
    </source>
</evidence>